<keyword evidence="5" id="KW-1185">Reference proteome</keyword>
<dbReference type="InterPro" id="IPR002035">
    <property type="entry name" value="VWF_A"/>
</dbReference>
<evidence type="ECO:0000313" key="5">
    <source>
        <dbReference type="Proteomes" id="UP000051574"/>
    </source>
</evidence>
<dbReference type="InterPro" id="IPR050934">
    <property type="entry name" value="ITIH"/>
</dbReference>
<feature type="signal peptide" evidence="1">
    <location>
        <begin position="1"/>
        <end position="19"/>
    </location>
</feature>
<organism evidence="4 5">
    <name type="scientific">Oryctes borbonicus</name>
    <dbReference type="NCBI Taxonomy" id="1629725"/>
    <lineage>
        <taxon>Eukaryota</taxon>
        <taxon>Metazoa</taxon>
        <taxon>Ecdysozoa</taxon>
        <taxon>Arthropoda</taxon>
        <taxon>Hexapoda</taxon>
        <taxon>Insecta</taxon>
        <taxon>Pterygota</taxon>
        <taxon>Neoptera</taxon>
        <taxon>Endopterygota</taxon>
        <taxon>Coleoptera</taxon>
        <taxon>Polyphaga</taxon>
        <taxon>Scarabaeiformia</taxon>
        <taxon>Scarabaeidae</taxon>
        <taxon>Dynastinae</taxon>
        <taxon>Oryctes</taxon>
    </lineage>
</organism>
<dbReference type="InterPro" id="IPR036465">
    <property type="entry name" value="vWFA_dom_sf"/>
</dbReference>
<dbReference type="Pfam" id="PF08487">
    <property type="entry name" value="VIT"/>
    <property type="match status" value="1"/>
</dbReference>
<accession>A0A0T6B1E4</accession>
<dbReference type="SMART" id="SM00327">
    <property type="entry name" value="VWA"/>
    <property type="match status" value="1"/>
</dbReference>
<feature type="chain" id="PRO_5006668300" evidence="1">
    <location>
        <begin position="20"/>
        <end position="792"/>
    </location>
</feature>
<evidence type="ECO:0000313" key="4">
    <source>
        <dbReference type="EMBL" id="KRT81312.1"/>
    </source>
</evidence>
<evidence type="ECO:0000256" key="1">
    <source>
        <dbReference type="SAM" id="SignalP"/>
    </source>
</evidence>
<dbReference type="InterPro" id="IPR013694">
    <property type="entry name" value="VIT"/>
</dbReference>
<dbReference type="PROSITE" id="PS51468">
    <property type="entry name" value="VIT"/>
    <property type="match status" value="1"/>
</dbReference>
<comment type="caution">
    <text evidence="4">The sequence shown here is derived from an EMBL/GenBank/DDBJ whole genome shotgun (WGS) entry which is preliminary data.</text>
</comment>
<dbReference type="GO" id="GO:0032991">
    <property type="term" value="C:protein-containing complex"/>
    <property type="evidence" value="ECO:0007669"/>
    <property type="project" value="UniProtKB-ARBA"/>
</dbReference>
<dbReference type="SUPFAM" id="SSF53300">
    <property type="entry name" value="vWA-like"/>
    <property type="match status" value="1"/>
</dbReference>
<name>A0A0T6B1E4_9SCAR</name>
<evidence type="ECO:0000259" key="3">
    <source>
        <dbReference type="PROSITE" id="PS51468"/>
    </source>
</evidence>
<feature type="domain" description="VIT" evidence="3">
    <location>
        <begin position="43"/>
        <end position="172"/>
    </location>
</feature>
<keyword evidence="1" id="KW-0732">Signal</keyword>
<dbReference type="PROSITE" id="PS50234">
    <property type="entry name" value="VWFA"/>
    <property type="match status" value="1"/>
</dbReference>
<dbReference type="AlphaFoldDB" id="A0A0T6B1E4"/>
<dbReference type="EMBL" id="LJIG01016201">
    <property type="protein sequence ID" value="KRT81312.1"/>
    <property type="molecule type" value="Genomic_DNA"/>
</dbReference>
<sequence length="792" mass="88905">MAFIANIVFFFLVFPLLNAFPQPVSDESSFIVRRISRQARQPYNGKEESNAVSTEPPKIYEMHVNTSITHRFAHTVVTSKVRNFAKAAQETVFSIILPGEAFISKFVMSIGGKEYDAYVKKKEHARQMYDQAVASGQSAGLVQTSARDSDRFTVLVNIEPESKITFFLTYEQLLQRENNQYELIVNIHPKQPVEDLRVHVNINESQPLKFVFAPSIRSGNEINNVDGDLDPRAHIHMVDAYSAIISFSPNVERQKDLAKTLGTNEDEGLAGQFVVQYDVERTPGGGEILLNDGYFIHFFAPPDIEPLPKYVLFVLDTSLSMDGVKISQVKDAMESILLELRSIDKFHLIEFNTRIKVWNIHNGFQSVQFSSEDNTNIDLIQFPGPSDVNPYNIKDTITTVKKLNVDGLTNIEDALRVALHLVNIDKKLSSVVDSLQPMIIFLTDGQPTAGEGDPKKILARVQDLNKHQVPIFTLSFGYGADKTMLQKLSLRNDGFSRHIYEAGDASLQLQEFYKHISSPLLHNVTFKYVNDTRELSKTTFPLLFQGSELVVVGQIDKDKQFNTLPTISATSIHGPVHLQVPELKEPVSRLERLWAYKTIHQLLEDMETTDDNAEFERKALDLALRFSFVTPISSLVVVKPNATDSPIIPVASYAVHSPAVLGYAQALHRPASLNLDPRFGVHDTLMTSTTSKPISTTLVPVQALKKDLPWLNRVLKDDFITTYQGSYKLGLNETSTDNVPCPATPQNGPGLCKLLHECPEVYYFLTNVYIFQQYFCEMRGLAAVCCPNISSN</sequence>
<dbReference type="Gene3D" id="3.40.50.410">
    <property type="entry name" value="von Willebrand factor, type A domain"/>
    <property type="match status" value="1"/>
</dbReference>
<protein>
    <submittedName>
        <fullName evidence="4">VWA domain-containing protein</fullName>
    </submittedName>
</protein>
<feature type="domain" description="VWFA" evidence="2">
    <location>
        <begin position="310"/>
        <end position="516"/>
    </location>
</feature>
<evidence type="ECO:0000259" key="2">
    <source>
        <dbReference type="PROSITE" id="PS50234"/>
    </source>
</evidence>
<dbReference type="PANTHER" id="PTHR10338">
    <property type="entry name" value="INTER-ALPHA-TRYPSIN INHIBITOR HEAVY CHAIN FAMILY MEMBER"/>
    <property type="match status" value="1"/>
</dbReference>
<dbReference type="OrthoDB" id="299997at2759"/>
<dbReference type="PANTHER" id="PTHR10338:SF108">
    <property type="entry name" value="INTER-ALPHA-TRYPSIN INHIBITOR HEAVY CHAIN H4-LIKE PROTEIN"/>
    <property type="match status" value="1"/>
</dbReference>
<proteinExistence type="predicted"/>
<reference evidence="4 5" key="1">
    <citation type="submission" date="2015-09" db="EMBL/GenBank/DDBJ databases">
        <title>Draft genome of the scarab beetle Oryctes borbonicus.</title>
        <authorList>
            <person name="Meyer J.M."/>
            <person name="Markov G.V."/>
            <person name="Baskaran P."/>
            <person name="Herrmann M."/>
            <person name="Sommer R.J."/>
            <person name="Roedelsperger C."/>
        </authorList>
    </citation>
    <scope>NUCLEOTIDE SEQUENCE [LARGE SCALE GENOMIC DNA]</scope>
    <source>
        <strain evidence="4">OB123</strain>
        <tissue evidence="4">Whole animal</tissue>
    </source>
</reference>
<dbReference type="Proteomes" id="UP000051574">
    <property type="component" value="Unassembled WGS sequence"/>
</dbReference>
<dbReference type="Pfam" id="PF00092">
    <property type="entry name" value="VWA"/>
    <property type="match status" value="1"/>
</dbReference>
<gene>
    <name evidence="4" type="ORF">AMK59_5895</name>
</gene>
<dbReference type="SMART" id="SM00609">
    <property type="entry name" value="VIT"/>
    <property type="match status" value="1"/>
</dbReference>